<name>A0A140GU13_CLOPF</name>
<sequence length="112" mass="12694">MKKIYLKKQLEELSDYPVEVIKSISETIDILNENYGGNRNVDKDLGGYVLVVESIEDVKELRNGMLKEILPEYTDEIICSEGVNYTSSLFLLSSDFSVVVIADEELSKILLE</sequence>
<proteinExistence type="predicted"/>
<dbReference type="RefSeq" id="WP_061429360.1">
    <property type="nucleotide sequence ID" value="NZ_CATNZO010000001.1"/>
</dbReference>
<dbReference type="OrthoDB" id="1915392at2"/>
<gene>
    <name evidence="1" type="ORF">JFP838_15585</name>
</gene>
<dbReference type="AlphaFoldDB" id="A0A140GU13"/>
<accession>A0A140GU13</accession>
<evidence type="ECO:0000313" key="1">
    <source>
        <dbReference type="EMBL" id="AMN37090.1"/>
    </source>
</evidence>
<dbReference type="EMBL" id="CP010994">
    <property type="protein sequence ID" value="AMN37090.1"/>
    <property type="molecule type" value="Genomic_DNA"/>
</dbReference>
<protein>
    <submittedName>
        <fullName evidence="1">Uncharacterized protein</fullName>
    </submittedName>
</protein>
<reference evidence="1 2" key="1">
    <citation type="journal article" date="2016" name="PLoS ONE">
        <title>Plasmid Characterization and Chromosome Analysis of Two netF+ Clostridium perfringens Isolates Associated with Foal and Canine Necrotizing Enteritis.</title>
        <authorList>
            <person name="Mehdizadeh Gohari I."/>
            <person name="Kropinski A.M."/>
            <person name="Weese S.J."/>
            <person name="Parreira V.R."/>
            <person name="Whitehead A.E."/>
            <person name="Boerlin P."/>
            <person name="Prescott J.F."/>
        </authorList>
    </citation>
    <scope>NUCLEOTIDE SEQUENCE [LARGE SCALE GENOMIC DNA]</scope>
    <source>
        <strain evidence="1 2">JP838</strain>
    </source>
</reference>
<dbReference type="PATRIC" id="fig|1502.177.peg.3129"/>
<evidence type="ECO:0000313" key="2">
    <source>
        <dbReference type="Proteomes" id="UP000070260"/>
    </source>
</evidence>
<dbReference type="Proteomes" id="UP000070260">
    <property type="component" value="Chromosome"/>
</dbReference>
<organism evidence="1 2">
    <name type="scientific">Clostridium perfringens</name>
    <dbReference type="NCBI Taxonomy" id="1502"/>
    <lineage>
        <taxon>Bacteria</taxon>
        <taxon>Bacillati</taxon>
        <taxon>Bacillota</taxon>
        <taxon>Clostridia</taxon>
        <taxon>Eubacteriales</taxon>
        <taxon>Clostridiaceae</taxon>
        <taxon>Clostridium</taxon>
    </lineage>
</organism>